<sequence length="175" mass="19036">MTLRQDGAILTAMTLRGRDEANGAMAMFGVVSVHNPYTLLNRRFEIGLAEIAMREHCGLLAYSPLAFGMLTGKYLNSARPEGARLTLYARFDRYSNSQAVAATERYVDIARRHGLDPAQMALAWVTSRPFVTSNIIGATTLTQLEANLGSVALSLSDEIIAEIEAIQTECPNPSA</sequence>
<proteinExistence type="predicted"/>
<keyword evidence="1" id="KW-0560">Oxidoreductase</keyword>
<gene>
    <name evidence="3" type="ORF">F2Q65_03040</name>
</gene>
<dbReference type="AlphaFoldDB" id="A0A5M8FQ06"/>
<dbReference type="Pfam" id="PF00248">
    <property type="entry name" value="Aldo_ket_red"/>
    <property type="match status" value="1"/>
</dbReference>
<evidence type="ECO:0000313" key="4">
    <source>
        <dbReference type="Proteomes" id="UP000322981"/>
    </source>
</evidence>
<organism evidence="3 4">
    <name type="scientific">Thiohalocapsa marina</name>
    <dbReference type="NCBI Taxonomy" id="424902"/>
    <lineage>
        <taxon>Bacteria</taxon>
        <taxon>Pseudomonadati</taxon>
        <taxon>Pseudomonadota</taxon>
        <taxon>Gammaproteobacteria</taxon>
        <taxon>Chromatiales</taxon>
        <taxon>Chromatiaceae</taxon>
        <taxon>Thiohalocapsa</taxon>
    </lineage>
</organism>
<feature type="domain" description="NADP-dependent oxidoreductase" evidence="2">
    <location>
        <begin position="27"/>
        <end position="166"/>
    </location>
</feature>
<evidence type="ECO:0000259" key="2">
    <source>
        <dbReference type="Pfam" id="PF00248"/>
    </source>
</evidence>
<keyword evidence="4" id="KW-1185">Reference proteome</keyword>
<reference evidence="3 4" key="1">
    <citation type="submission" date="2019-09" db="EMBL/GenBank/DDBJ databases">
        <title>Whole-genome sequence of the purple sulfur bacterium Thiohalocapsa marina DSM 19078.</title>
        <authorList>
            <person name="Kyndt J.A."/>
            <person name="Meyer T.E."/>
        </authorList>
    </citation>
    <scope>NUCLEOTIDE SEQUENCE [LARGE SCALE GENOMIC DNA]</scope>
    <source>
        <strain evidence="3 4">DSM 19078</strain>
    </source>
</reference>
<dbReference type="EMBL" id="VWXX01000003">
    <property type="protein sequence ID" value="KAA6186887.1"/>
    <property type="molecule type" value="Genomic_DNA"/>
</dbReference>
<dbReference type="InterPro" id="IPR050523">
    <property type="entry name" value="AKR_Detox_Biosynth"/>
</dbReference>
<dbReference type="SUPFAM" id="SSF51430">
    <property type="entry name" value="NAD(P)-linked oxidoreductase"/>
    <property type="match status" value="1"/>
</dbReference>
<protein>
    <recommendedName>
        <fullName evidence="2">NADP-dependent oxidoreductase domain-containing protein</fullName>
    </recommendedName>
</protein>
<name>A0A5M8FQ06_9GAMM</name>
<evidence type="ECO:0000313" key="3">
    <source>
        <dbReference type="EMBL" id="KAA6186887.1"/>
    </source>
</evidence>
<dbReference type="OrthoDB" id="9772407at2"/>
<dbReference type="InterPro" id="IPR036812">
    <property type="entry name" value="NAD(P)_OxRdtase_dom_sf"/>
</dbReference>
<dbReference type="PANTHER" id="PTHR43364:SF4">
    <property type="entry name" value="NAD(P)-LINKED OXIDOREDUCTASE SUPERFAMILY PROTEIN"/>
    <property type="match status" value="1"/>
</dbReference>
<dbReference type="Proteomes" id="UP000322981">
    <property type="component" value="Unassembled WGS sequence"/>
</dbReference>
<accession>A0A5M8FQ06</accession>
<dbReference type="PANTHER" id="PTHR43364">
    <property type="entry name" value="NADH-SPECIFIC METHYLGLYOXAL REDUCTASE-RELATED"/>
    <property type="match status" value="1"/>
</dbReference>
<dbReference type="GO" id="GO:0016491">
    <property type="term" value="F:oxidoreductase activity"/>
    <property type="evidence" value="ECO:0007669"/>
    <property type="project" value="UniProtKB-KW"/>
</dbReference>
<dbReference type="InterPro" id="IPR023210">
    <property type="entry name" value="NADP_OxRdtase_dom"/>
</dbReference>
<dbReference type="Gene3D" id="3.20.20.100">
    <property type="entry name" value="NADP-dependent oxidoreductase domain"/>
    <property type="match status" value="1"/>
</dbReference>
<comment type="caution">
    <text evidence="3">The sequence shown here is derived from an EMBL/GenBank/DDBJ whole genome shotgun (WGS) entry which is preliminary data.</text>
</comment>
<evidence type="ECO:0000256" key="1">
    <source>
        <dbReference type="ARBA" id="ARBA00023002"/>
    </source>
</evidence>